<gene>
    <name evidence="3" type="ordered locus">MMAR_3467</name>
</gene>
<dbReference type="SUPFAM" id="SSF53474">
    <property type="entry name" value="alpha/beta-Hydrolases"/>
    <property type="match status" value="1"/>
</dbReference>
<dbReference type="ESTHER" id="mycmm-b2hiy0">
    <property type="family name" value="PE-PPE"/>
</dbReference>
<dbReference type="RefSeq" id="WP_012395100.1">
    <property type="nucleotide sequence ID" value="NC_010612.1"/>
</dbReference>
<dbReference type="KEGG" id="mmi:MMAR_3467"/>
<dbReference type="AlphaFoldDB" id="B2HIY0"/>
<evidence type="ECO:0000313" key="4">
    <source>
        <dbReference type="Proteomes" id="UP000001190"/>
    </source>
</evidence>
<dbReference type="Pfam" id="PF08237">
    <property type="entry name" value="PE-PPE"/>
    <property type="match status" value="1"/>
</dbReference>
<feature type="domain" description="PE-PPE" evidence="2">
    <location>
        <begin position="153"/>
        <end position="388"/>
    </location>
</feature>
<dbReference type="Pfam" id="PF00934">
    <property type="entry name" value="PE"/>
    <property type="match status" value="1"/>
</dbReference>
<accession>B2HIY0</accession>
<proteinExistence type="predicted"/>
<dbReference type="InterPro" id="IPR038332">
    <property type="entry name" value="PPE_sf"/>
</dbReference>
<dbReference type="InterPro" id="IPR000084">
    <property type="entry name" value="PE-PGRS_N"/>
</dbReference>
<evidence type="ECO:0000313" key="3">
    <source>
        <dbReference type="EMBL" id="ACC41887.1"/>
    </source>
</evidence>
<dbReference type="Proteomes" id="UP000001190">
    <property type="component" value="Chromosome"/>
</dbReference>
<dbReference type="Gene3D" id="3.40.50.1820">
    <property type="entry name" value="alpha/beta hydrolase"/>
    <property type="match status" value="1"/>
</dbReference>
<sequence>MSHLVTQPQLMTAAAEDLVGIQTSIAEASIAVGGRTTGLAAAAADEVSAAIADVFSVFGEDYQAFARQVEAYHNAFVQTLTASANAYGHAEADAQALLSGSTAASGGAPSAQATLQGTTFGWMIGGSGNPIPSQTYVNKVLPYVNEAFGVLPENAKALFTPEGLQPIYTGIKSLPLNTSVDQGVQILDQTIKSTLAAHPGDSVAVLGYSQSAIISSLEMRDLMNPALNPTPPLPTELGFTLLGNPMNPNGGLLSRFVGLNVPSLGLDFYGSTPPDTPYPTNIYTLQYDGFASFPRYPLNLLSDLNAFLGIQTIHGQYPDLDPANLPPGYEMVTLPGSASLTGQGQTNYYMITHPNLPITAPLRAIPVIGDPLADLIEPNMRILVNLGYGDPNYGYSTSPANVPTPFGLFPDVNYLEVAGMLADGTQQGGNAFIADISAMAPSFADLPTSFASAMGSAGTAGSGLLAAAPTSANEVIRALQDANTAIANSIANASSNAYAVLLPTADIANMLVTSMPAYDINLFLDGIEQIVDGDPLGGLTYALVAPLAANTAIVTLASGFQLIVLQNTVDAILGG</sequence>
<evidence type="ECO:0000259" key="1">
    <source>
        <dbReference type="Pfam" id="PF00934"/>
    </source>
</evidence>
<dbReference type="OrthoDB" id="4568361at2"/>
<protein>
    <submittedName>
        <fullName evidence="3">PE family protein</fullName>
    </submittedName>
</protein>
<dbReference type="Gene3D" id="1.10.287.850">
    <property type="entry name" value="HP0062-like domain"/>
    <property type="match status" value="1"/>
</dbReference>
<dbReference type="HOGENOM" id="CLU_028265_2_1_11"/>
<keyword evidence="4" id="KW-1185">Reference proteome</keyword>
<name>B2HIY0_MYCMM</name>
<dbReference type="InterPro" id="IPR029058">
    <property type="entry name" value="AB_hydrolase_fold"/>
</dbReference>
<organism evidence="3 4">
    <name type="scientific">Mycobacterium marinum (strain ATCC BAA-535 / M)</name>
    <dbReference type="NCBI Taxonomy" id="216594"/>
    <lineage>
        <taxon>Bacteria</taxon>
        <taxon>Bacillati</taxon>
        <taxon>Actinomycetota</taxon>
        <taxon>Actinomycetes</taxon>
        <taxon>Mycobacteriales</taxon>
        <taxon>Mycobacteriaceae</taxon>
        <taxon>Mycobacterium</taxon>
        <taxon>Mycobacterium ulcerans group</taxon>
    </lineage>
</organism>
<dbReference type="eggNOG" id="COG5651">
    <property type="taxonomic scope" value="Bacteria"/>
</dbReference>
<reference evidence="3 4" key="1">
    <citation type="journal article" date="2008" name="Genome Res.">
        <title>Insights from the complete genome sequence of Mycobacterium marinum on the evolution of Mycobacterium tuberculosis.</title>
        <authorList>
            <person name="Stinear T.P."/>
            <person name="Seemann T."/>
            <person name="Harrison P.F."/>
            <person name="Jenkin G.A."/>
            <person name="Davies J.K."/>
            <person name="Johnson P.D."/>
            <person name="Abdellah Z."/>
            <person name="Arrowsmith C."/>
            <person name="Chillingworth T."/>
            <person name="Churcher C."/>
            <person name="Clarke K."/>
            <person name="Cronin A."/>
            <person name="Davis P."/>
            <person name="Goodhead I."/>
            <person name="Holroyd N."/>
            <person name="Jagels K."/>
            <person name="Lord A."/>
            <person name="Moule S."/>
            <person name="Mungall K."/>
            <person name="Norbertczak H."/>
            <person name="Quail M.A."/>
            <person name="Rabbinowitsch E."/>
            <person name="Walker D."/>
            <person name="White B."/>
            <person name="Whitehead S."/>
            <person name="Small P.L."/>
            <person name="Brosch R."/>
            <person name="Ramakrishnan L."/>
            <person name="Fischbach M.A."/>
            <person name="Parkhill J."/>
            <person name="Cole S.T."/>
        </authorList>
    </citation>
    <scope>NUCLEOTIDE SEQUENCE [LARGE SCALE GENOMIC DNA]</scope>
    <source>
        <strain evidence="4">ATCC BAA-535 / M</strain>
    </source>
</reference>
<dbReference type="SUPFAM" id="SSF140459">
    <property type="entry name" value="PE/PPE dimer-like"/>
    <property type="match status" value="1"/>
</dbReference>
<evidence type="ECO:0000259" key="2">
    <source>
        <dbReference type="Pfam" id="PF08237"/>
    </source>
</evidence>
<dbReference type="InterPro" id="IPR013228">
    <property type="entry name" value="PE-PPE_C"/>
</dbReference>
<dbReference type="EMBL" id="CP000854">
    <property type="protein sequence ID" value="ACC41887.1"/>
    <property type="molecule type" value="Genomic_DNA"/>
</dbReference>
<feature type="domain" description="PE" evidence="1">
    <location>
        <begin position="4"/>
        <end position="93"/>
    </location>
</feature>